<dbReference type="InterPro" id="IPR016084">
    <property type="entry name" value="Haem_Oase-like_multi-hlx"/>
</dbReference>
<evidence type="ECO:0000313" key="1">
    <source>
        <dbReference type="EMBL" id="MDP1028512.1"/>
    </source>
</evidence>
<accession>A0ABT9ENI7</accession>
<keyword evidence="2" id="KW-1185">Reference proteome</keyword>
<dbReference type="RefSeq" id="WP_305174240.1">
    <property type="nucleotide sequence ID" value="NZ_JAUUDS010000010.1"/>
</dbReference>
<proteinExistence type="predicted"/>
<gene>
    <name evidence="1" type="ORF">Q5H91_14915</name>
</gene>
<dbReference type="SUPFAM" id="SSF48613">
    <property type="entry name" value="Heme oxygenase-like"/>
    <property type="match status" value="1"/>
</dbReference>
<protein>
    <submittedName>
        <fullName evidence="1">Biliverdin-producing heme oxygenase</fullName>
    </submittedName>
</protein>
<evidence type="ECO:0000313" key="2">
    <source>
        <dbReference type="Proteomes" id="UP001230685"/>
    </source>
</evidence>
<dbReference type="Gene3D" id="1.20.910.10">
    <property type="entry name" value="Heme oxygenase-like"/>
    <property type="match status" value="1"/>
</dbReference>
<name>A0ABT9ENI7_9SPHN</name>
<sequence length="169" mass="17770">MSAVQQLRAATSASHDRVDAAFGGYDLTDPIAYAAFLTAHARALPAAEAVLARHDELPAWRERTSLLAADLADLDLSTPVPLPFTLPERPGAAWGALYVIEGSRLGGTMLARGVPAALPSRYLAARHLSGEWRALLAAIDARGADAVWRDGLLAGAHATFDLYSQAAAS</sequence>
<organism evidence="1 2">
    <name type="scientific">Sphingomonas aurea</name>
    <dbReference type="NCBI Taxonomy" id="3063994"/>
    <lineage>
        <taxon>Bacteria</taxon>
        <taxon>Pseudomonadati</taxon>
        <taxon>Pseudomonadota</taxon>
        <taxon>Alphaproteobacteria</taxon>
        <taxon>Sphingomonadales</taxon>
        <taxon>Sphingomonadaceae</taxon>
        <taxon>Sphingomonas</taxon>
    </lineage>
</organism>
<comment type="caution">
    <text evidence="1">The sequence shown here is derived from an EMBL/GenBank/DDBJ whole genome shotgun (WGS) entry which is preliminary data.</text>
</comment>
<reference evidence="1 2" key="1">
    <citation type="submission" date="2023-07" db="EMBL/GenBank/DDBJ databases">
        <authorList>
            <person name="Kim M.K."/>
        </authorList>
    </citation>
    <scope>NUCLEOTIDE SEQUENCE [LARGE SCALE GENOMIC DNA]</scope>
    <source>
        <strain evidence="1 2">KR1UV-12</strain>
    </source>
</reference>
<dbReference type="EMBL" id="JAUUDS010000010">
    <property type="protein sequence ID" value="MDP1028512.1"/>
    <property type="molecule type" value="Genomic_DNA"/>
</dbReference>
<dbReference type="Proteomes" id="UP001230685">
    <property type="component" value="Unassembled WGS sequence"/>
</dbReference>
<dbReference type="CDD" id="cd19166">
    <property type="entry name" value="HemeO-bac"/>
    <property type="match status" value="1"/>
</dbReference>